<feature type="region of interest" description="Disordered" evidence="1">
    <location>
        <begin position="314"/>
        <end position="336"/>
    </location>
</feature>
<evidence type="ECO:0000313" key="3">
    <source>
        <dbReference type="EMBL" id="MDQ0458374.1"/>
    </source>
</evidence>
<gene>
    <name evidence="3" type="ORF">QO005_004736</name>
</gene>
<dbReference type="Gene3D" id="3.90.550.10">
    <property type="entry name" value="Spore Coat Polysaccharide Biosynthesis Protein SpsA, Chain A"/>
    <property type="match status" value="1"/>
</dbReference>
<keyword evidence="4" id="KW-1185">Reference proteome</keyword>
<dbReference type="PANTHER" id="PTHR22916">
    <property type="entry name" value="GLYCOSYLTRANSFERASE"/>
    <property type="match status" value="1"/>
</dbReference>
<evidence type="ECO:0000259" key="2">
    <source>
        <dbReference type="Pfam" id="PF00535"/>
    </source>
</evidence>
<comment type="caution">
    <text evidence="3">The sequence shown here is derived from an EMBL/GenBank/DDBJ whole genome shotgun (WGS) entry which is preliminary data.</text>
</comment>
<keyword evidence="3" id="KW-0328">Glycosyltransferase</keyword>
<reference evidence="3 4" key="1">
    <citation type="submission" date="2023-07" db="EMBL/GenBank/DDBJ databases">
        <title>Genomic Encyclopedia of Type Strains, Phase IV (KMG-IV): sequencing the most valuable type-strain genomes for metagenomic binning, comparative biology and taxonomic classification.</title>
        <authorList>
            <person name="Goeker M."/>
        </authorList>
    </citation>
    <scope>NUCLEOTIDE SEQUENCE [LARGE SCALE GENOMIC DNA]</scope>
    <source>
        <strain evidence="3 4">DSM 100301</strain>
    </source>
</reference>
<dbReference type="Proteomes" id="UP001235269">
    <property type="component" value="Unassembled WGS sequence"/>
</dbReference>
<evidence type="ECO:0000313" key="4">
    <source>
        <dbReference type="Proteomes" id="UP001235269"/>
    </source>
</evidence>
<dbReference type="CDD" id="cd00761">
    <property type="entry name" value="Glyco_tranf_GTA_type"/>
    <property type="match status" value="1"/>
</dbReference>
<sequence>MMQTGPDVSIIIAAYNAEETIADTLASVLASTGVSLEVVVADDCSKDRTREIVGAYPDPRVHLVALEKNKGPGGARNAAIAAATGRWIAVVDSDDTIRPDRLSRMIARAERASAQIAVDNLDVVELSGARRMMFPVEVLAALPALDLATFIRSNVLFEAKHNFGYMKPIFLRAFLLEKGLSFDEGLKIGEDYLLLASALAEGGVCVVEPEPGYIYNIREGSISRVLQLHHVDAMVSADRGFTIRYRLPPEALAAQRRRTRSLGEARAFIMLIDALKARSLPGVARAVMTDPVALRHLKMPIAVRLQRLATRFSRSGNSRAVPDTRPSSPGTEAPHP</sequence>
<feature type="domain" description="Glycosyltransferase 2-like" evidence="2">
    <location>
        <begin position="9"/>
        <end position="170"/>
    </location>
</feature>
<dbReference type="PANTHER" id="PTHR22916:SF3">
    <property type="entry name" value="UDP-GLCNAC:BETAGAL BETA-1,3-N-ACETYLGLUCOSAMINYLTRANSFERASE-LIKE PROTEIN 1"/>
    <property type="match status" value="1"/>
</dbReference>
<dbReference type="SUPFAM" id="SSF53448">
    <property type="entry name" value="Nucleotide-diphospho-sugar transferases"/>
    <property type="match status" value="1"/>
</dbReference>
<dbReference type="EMBL" id="JAUSWH010000031">
    <property type="protein sequence ID" value="MDQ0458374.1"/>
    <property type="molecule type" value="Genomic_DNA"/>
</dbReference>
<dbReference type="InterPro" id="IPR001173">
    <property type="entry name" value="Glyco_trans_2-like"/>
</dbReference>
<dbReference type="RefSeq" id="WP_307160452.1">
    <property type="nucleotide sequence ID" value="NZ_JAUSWH010000031.1"/>
</dbReference>
<evidence type="ECO:0000256" key="1">
    <source>
        <dbReference type="SAM" id="MobiDB-lite"/>
    </source>
</evidence>
<accession>A0ABU0IJD7</accession>
<dbReference type="InterPro" id="IPR029044">
    <property type="entry name" value="Nucleotide-diphossugar_trans"/>
</dbReference>
<dbReference type="EC" id="2.4.-.-" evidence="3"/>
<name>A0ABU0IJD7_9HYPH</name>
<protein>
    <submittedName>
        <fullName evidence="3">Succinoglycan biosynthesis protein ExoO</fullName>
        <ecNumber evidence="3">2.4.-.-</ecNumber>
    </submittedName>
</protein>
<dbReference type="GO" id="GO:0016757">
    <property type="term" value="F:glycosyltransferase activity"/>
    <property type="evidence" value="ECO:0007669"/>
    <property type="project" value="UniProtKB-KW"/>
</dbReference>
<organism evidence="3 4">
    <name type="scientific">Rhizobium paknamense</name>
    <dbReference type="NCBI Taxonomy" id="1206817"/>
    <lineage>
        <taxon>Bacteria</taxon>
        <taxon>Pseudomonadati</taxon>
        <taxon>Pseudomonadota</taxon>
        <taxon>Alphaproteobacteria</taxon>
        <taxon>Hyphomicrobiales</taxon>
        <taxon>Rhizobiaceae</taxon>
        <taxon>Rhizobium/Agrobacterium group</taxon>
        <taxon>Rhizobium</taxon>
    </lineage>
</organism>
<proteinExistence type="predicted"/>
<keyword evidence="3" id="KW-0808">Transferase</keyword>
<dbReference type="Pfam" id="PF00535">
    <property type="entry name" value="Glycos_transf_2"/>
    <property type="match status" value="1"/>
</dbReference>